<keyword evidence="3" id="KW-1185">Reference proteome</keyword>
<feature type="region of interest" description="Disordered" evidence="1">
    <location>
        <begin position="1"/>
        <end position="74"/>
    </location>
</feature>
<dbReference type="AlphaFoldDB" id="A0A9P4P0B3"/>
<feature type="compositionally biased region" description="Basic and acidic residues" evidence="1">
    <location>
        <begin position="325"/>
        <end position="349"/>
    </location>
</feature>
<feature type="compositionally biased region" description="Low complexity" evidence="1">
    <location>
        <begin position="512"/>
        <end position="524"/>
    </location>
</feature>
<feature type="compositionally biased region" description="Polar residues" evidence="1">
    <location>
        <begin position="658"/>
        <end position="672"/>
    </location>
</feature>
<feature type="compositionally biased region" description="Low complexity" evidence="1">
    <location>
        <begin position="296"/>
        <end position="310"/>
    </location>
</feature>
<feature type="compositionally biased region" description="Polar residues" evidence="1">
    <location>
        <begin position="616"/>
        <end position="637"/>
    </location>
</feature>
<evidence type="ECO:0000313" key="2">
    <source>
        <dbReference type="EMBL" id="KAF2434366.1"/>
    </source>
</evidence>
<feature type="compositionally biased region" description="Polar residues" evidence="1">
    <location>
        <begin position="20"/>
        <end position="41"/>
    </location>
</feature>
<dbReference type="Proteomes" id="UP000800235">
    <property type="component" value="Unassembled WGS sequence"/>
</dbReference>
<feature type="compositionally biased region" description="Polar residues" evidence="1">
    <location>
        <begin position="539"/>
        <end position="558"/>
    </location>
</feature>
<feature type="region of interest" description="Disordered" evidence="1">
    <location>
        <begin position="482"/>
        <end position="697"/>
    </location>
</feature>
<feature type="region of interest" description="Disordered" evidence="1">
    <location>
        <begin position="415"/>
        <end position="436"/>
    </location>
</feature>
<dbReference type="PANTHER" id="PTHR42106:SF1">
    <property type="match status" value="1"/>
</dbReference>
<organism evidence="2 3">
    <name type="scientific">Tothia fuscella</name>
    <dbReference type="NCBI Taxonomy" id="1048955"/>
    <lineage>
        <taxon>Eukaryota</taxon>
        <taxon>Fungi</taxon>
        <taxon>Dikarya</taxon>
        <taxon>Ascomycota</taxon>
        <taxon>Pezizomycotina</taxon>
        <taxon>Dothideomycetes</taxon>
        <taxon>Pleosporomycetidae</taxon>
        <taxon>Venturiales</taxon>
        <taxon>Cylindrosympodiaceae</taxon>
        <taxon>Tothia</taxon>
    </lineage>
</organism>
<feature type="compositionally biased region" description="Polar residues" evidence="1">
    <location>
        <begin position="422"/>
        <end position="436"/>
    </location>
</feature>
<dbReference type="OrthoDB" id="340550at2759"/>
<dbReference type="EMBL" id="MU007017">
    <property type="protein sequence ID" value="KAF2434366.1"/>
    <property type="molecule type" value="Genomic_DNA"/>
</dbReference>
<sequence>MHNPRGVEVEAASEHDVATPPTTIVRTPSKSRSLSDSTPKLSPSPRIKEYGRTIISKDDHNISSPNPRTPRRPDFLNRGLSLQMPPRDSLGIQTSSGSGVVGSANLFAKAPLSPQIDKSHTYASPAKVLPRHSRGLDFSRACTNLHHSTLAEQSSPDSSPTITQKGVMIPSRKMSINSMALDPPHFAPWIGNNGNGPAEKSVVSSSLGSVNMLGSDSSSSSDDDMEPMEPMEPDEAEEPILTTPQVHKRSNPSASTPFGAQTVPYGSNWAAISSPGAGNFTNFHRQRLRNGRSRKSSSSASGHSSLASPAPASPPGGKADGNAHIPREVNMRGPTSRRESLSMHTHDLHISSGNDSGDEAGMPAPSTPAVVRRAVTRRGNLLPKIRALGRVRAELLEETMPVDAEVKREAEVIRQVRESDPNDTPSGNGTTHSSPTMQAVNNLAEALEGIPEDNAMSLDNAASMNGGGFTGKGLFGTFARRQSSSANGGKEFWNTPFEHRTPPPPTFYHRGSSSVMSDDVSMDSPTISTFPSSMWGIPTTESANNSNGHTATSSRGSTPQPQLQPLSQCSSNSNTTLPHQPPSAADGLRKVNKRRRDDDLDMQSIKRRAVSPGVSVGNSPILSQSPSQRSENMWGQQNGRGSSSAGASGGAHERAGSVSQASNGGGSVQQTPLLGPKRVGLQGMNDMQGLTEKMSIE</sequence>
<gene>
    <name evidence="2" type="ORF">EJ08DRAFT_668540</name>
</gene>
<protein>
    <submittedName>
        <fullName evidence="2">Uncharacterized protein</fullName>
    </submittedName>
</protein>
<feature type="region of interest" description="Disordered" evidence="1">
    <location>
        <begin position="288"/>
        <end position="369"/>
    </location>
</feature>
<feature type="compositionally biased region" description="Low complexity" evidence="1">
    <location>
        <begin position="559"/>
        <end position="574"/>
    </location>
</feature>
<feature type="compositionally biased region" description="Polar residues" evidence="1">
    <location>
        <begin position="202"/>
        <end position="214"/>
    </location>
</feature>
<comment type="caution">
    <text evidence="2">The sequence shown here is derived from an EMBL/GenBank/DDBJ whole genome shotgun (WGS) entry which is preliminary data.</text>
</comment>
<name>A0A9P4P0B3_9PEZI</name>
<proteinExistence type="predicted"/>
<accession>A0A9P4P0B3</accession>
<dbReference type="PANTHER" id="PTHR42106">
    <property type="entry name" value="CHROMOSOME 10, WHOLE GENOME SHOTGUN SEQUENCE"/>
    <property type="match status" value="1"/>
</dbReference>
<evidence type="ECO:0000256" key="1">
    <source>
        <dbReference type="SAM" id="MobiDB-lite"/>
    </source>
</evidence>
<feature type="compositionally biased region" description="Basic and acidic residues" evidence="1">
    <location>
        <begin position="1"/>
        <end position="17"/>
    </location>
</feature>
<feature type="region of interest" description="Disordered" evidence="1">
    <location>
        <begin position="198"/>
        <end position="233"/>
    </location>
</feature>
<evidence type="ECO:0000313" key="3">
    <source>
        <dbReference type="Proteomes" id="UP000800235"/>
    </source>
</evidence>
<feature type="compositionally biased region" description="Basic and acidic residues" evidence="1">
    <location>
        <begin position="46"/>
        <end position="61"/>
    </location>
</feature>
<reference evidence="2" key="1">
    <citation type="journal article" date="2020" name="Stud. Mycol.">
        <title>101 Dothideomycetes genomes: a test case for predicting lifestyles and emergence of pathogens.</title>
        <authorList>
            <person name="Haridas S."/>
            <person name="Albert R."/>
            <person name="Binder M."/>
            <person name="Bloem J."/>
            <person name="Labutti K."/>
            <person name="Salamov A."/>
            <person name="Andreopoulos B."/>
            <person name="Baker S."/>
            <person name="Barry K."/>
            <person name="Bills G."/>
            <person name="Bluhm B."/>
            <person name="Cannon C."/>
            <person name="Castanera R."/>
            <person name="Culley D."/>
            <person name="Daum C."/>
            <person name="Ezra D."/>
            <person name="Gonzalez J."/>
            <person name="Henrissat B."/>
            <person name="Kuo A."/>
            <person name="Liang C."/>
            <person name="Lipzen A."/>
            <person name="Lutzoni F."/>
            <person name="Magnuson J."/>
            <person name="Mondo S."/>
            <person name="Nolan M."/>
            <person name="Ohm R."/>
            <person name="Pangilinan J."/>
            <person name="Park H.-J."/>
            <person name="Ramirez L."/>
            <person name="Alfaro M."/>
            <person name="Sun H."/>
            <person name="Tritt A."/>
            <person name="Yoshinaga Y."/>
            <person name="Zwiers L.-H."/>
            <person name="Turgeon B."/>
            <person name="Goodwin S."/>
            <person name="Spatafora J."/>
            <person name="Crous P."/>
            <person name="Grigoriev I."/>
        </authorList>
    </citation>
    <scope>NUCLEOTIDE SEQUENCE</scope>
    <source>
        <strain evidence="2">CBS 130266</strain>
    </source>
</reference>
<feature type="compositionally biased region" description="Acidic residues" evidence="1">
    <location>
        <begin position="221"/>
        <end position="233"/>
    </location>
</feature>